<feature type="chain" id="PRO_5038994620" description="Bacterial Ig-like domain-containing protein" evidence="1">
    <location>
        <begin position="23"/>
        <end position="162"/>
    </location>
</feature>
<evidence type="ECO:0000313" key="4">
    <source>
        <dbReference type="Proteomes" id="UP000186524"/>
    </source>
</evidence>
<evidence type="ECO:0000313" key="3">
    <source>
        <dbReference type="EMBL" id="OKL35298.1"/>
    </source>
</evidence>
<proteinExistence type="predicted"/>
<dbReference type="EMBL" id="MRWQ01000028">
    <property type="protein sequence ID" value="OKL35298.1"/>
    <property type="molecule type" value="Genomic_DNA"/>
</dbReference>
<keyword evidence="1" id="KW-0732">Signal</keyword>
<sequence>MKKYILLLCVTLSLMASCQSNEEQLKEEASIQNLVSSKYGITLETEEEKYETSNSEIIVNIQNESDIPLTFGEEFAIEKNIDGTWYVVPFKEGMDLFDAVGKSLEPKSSTTQTLSLDRLENSLIPGEYRLVKNFYDPSDYFFDKKEKKLGGGTLAAPFEVTN</sequence>
<keyword evidence="4" id="KW-1185">Reference proteome</keyword>
<protein>
    <recommendedName>
        <fullName evidence="2">Bacterial Ig-like domain-containing protein</fullName>
    </recommendedName>
</protein>
<organism evidence="3 4">
    <name type="scientific">Domibacillus mangrovi</name>
    <dbReference type="NCBI Taxonomy" id="1714354"/>
    <lineage>
        <taxon>Bacteria</taxon>
        <taxon>Bacillati</taxon>
        <taxon>Bacillota</taxon>
        <taxon>Bacilli</taxon>
        <taxon>Bacillales</taxon>
        <taxon>Bacillaceae</taxon>
        <taxon>Domibacillus</taxon>
    </lineage>
</organism>
<dbReference type="RefSeq" id="WP_073712897.1">
    <property type="nucleotide sequence ID" value="NZ_MRWQ01000028.1"/>
</dbReference>
<feature type="signal peptide" evidence="1">
    <location>
        <begin position="1"/>
        <end position="22"/>
    </location>
</feature>
<dbReference type="InterPro" id="IPR046878">
    <property type="entry name" value="Big_14"/>
</dbReference>
<gene>
    <name evidence="3" type="ORF">BLL40_16245</name>
</gene>
<dbReference type="OrthoDB" id="2085239at2"/>
<dbReference type="AlphaFoldDB" id="A0A1Q5NZF7"/>
<dbReference type="Pfam" id="PF20251">
    <property type="entry name" value="Big_14"/>
    <property type="match status" value="1"/>
</dbReference>
<evidence type="ECO:0000259" key="2">
    <source>
        <dbReference type="Pfam" id="PF20251"/>
    </source>
</evidence>
<evidence type="ECO:0000256" key="1">
    <source>
        <dbReference type="SAM" id="SignalP"/>
    </source>
</evidence>
<name>A0A1Q5NZF7_9BACI</name>
<dbReference type="Proteomes" id="UP000186524">
    <property type="component" value="Unassembled WGS sequence"/>
</dbReference>
<feature type="domain" description="Bacterial Ig-like" evidence="2">
    <location>
        <begin position="39"/>
        <end position="138"/>
    </location>
</feature>
<accession>A0A1Q5NZF7</accession>
<dbReference type="STRING" id="1714354.BLL40_16245"/>
<comment type="caution">
    <text evidence="3">The sequence shown here is derived from an EMBL/GenBank/DDBJ whole genome shotgun (WGS) entry which is preliminary data.</text>
</comment>
<reference evidence="3 4" key="1">
    <citation type="submission" date="2016-12" db="EMBL/GenBank/DDBJ databases">
        <title>Domibacillus sp. SAOS 44 whole genome sequencing.</title>
        <authorList>
            <person name="Verma A."/>
            <person name="Krishnamurthi S."/>
        </authorList>
    </citation>
    <scope>NUCLEOTIDE SEQUENCE [LARGE SCALE GENOMIC DNA]</scope>
    <source>
        <strain evidence="3 4">SAOS 44</strain>
    </source>
</reference>
<dbReference type="PROSITE" id="PS51257">
    <property type="entry name" value="PROKAR_LIPOPROTEIN"/>
    <property type="match status" value="1"/>
</dbReference>